<proteinExistence type="inferred from homology"/>
<dbReference type="EMBL" id="AUZZ01009252">
    <property type="protein sequence ID" value="EQD34070.1"/>
    <property type="molecule type" value="Genomic_DNA"/>
</dbReference>
<feature type="non-terminal residue" evidence="10">
    <location>
        <position position="1"/>
    </location>
</feature>
<dbReference type="InterPro" id="IPR050250">
    <property type="entry name" value="Macrolide_Exporter_MacB"/>
</dbReference>
<evidence type="ECO:0000256" key="4">
    <source>
        <dbReference type="ARBA" id="ARBA00022989"/>
    </source>
</evidence>
<gene>
    <name evidence="10" type="ORF">B2A_12828</name>
</gene>
<feature type="region of interest" description="Disordered" evidence="7">
    <location>
        <begin position="188"/>
        <end position="224"/>
    </location>
</feature>
<evidence type="ECO:0000313" key="10">
    <source>
        <dbReference type="EMBL" id="EQD34070.1"/>
    </source>
</evidence>
<feature type="transmembrane region" description="Helical" evidence="8">
    <location>
        <begin position="112"/>
        <end position="135"/>
    </location>
</feature>
<dbReference type="GO" id="GO:0022857">
    <property type="term" value="F:transmembrane transporter activity"/>
    <property type="evidence" value="ECO:0007669"/>
    <property type="project" value="TreeGrafter"/>
</dbReference>
<accession>T0ZVX8</accession>
<feature type="transmembrane region" description="Helical" evidence="8">
    <location>
        <begin position="165"/>
        <end position="186"/>
    </location>
</feature>
<dbReference type="AlphaFoldDB" id="T0ZVX8"/>
<protein>
    <submittedName>
        <fullName evidence="10">Membrane protein containing DUF214, permase predicted</fullName>
    </submittedName>
</protein>
<evidence type="ECO:0000256" key="1">
    <source>
        <dbReference type="ARBA" id="ARBA00004651"/>
    </source>
</evidence>
<dbReference type="PANTHER" id="PTHR30572">
    <property type="entry name" value="MEMBRANE COMPONENT OF TRANSPORTER-RELATED"/>
    <property type="match status" value="1"/>
</dbReference>
<evidence type="ECO:0000256" key="3">
    <source>
        <dbReference type="ARBA" id="ARBA00022692"/>
    </source>
</evidence>
<comment type="subcellular location">
    <subcellularLocation>
        <location evidence="1">Cell membrane</location>
        <topology evidence="1">Multi-pass membrane protein</topology>
    </subcellularLocation>
</comment>
<reference evidence="10" key="2">
    <citation type="journal article" date="2014" name="ISME J.">
        <title>Microbial stratification in low pH oxic and suboxic macroscopic growths along an acid mine drainage.</title>
        <authorList>
            <person name="Mendez-Garcia C."/>
            <person name="Mesa V."/>
            <person name="Sprenger R.R."/>
            <person name="Richter M."/>
            <person name="Diez M.S."/>
            <person name="Solano J."/>
            <person name="Bargiela R."/>
            <person name="Golyshina O.V."/>
            <person name="Manteca A."/>
            <person name="Ramos J.L."/>
            <person name="Gallego J.R."/>
            <person name="Llorente I."/>
            <person name="Martins Dos Santos V.A."/>
            <person name="Jensen O.N."/>
            <person name="Pelaez A.I."/>
            <person name="Sanchez J."/>
            <person name="Ferrer M."/>
        </authorList>
    </citation>
    <scope>NUCLEOTIDE SEQUENCE</scope>
</reference>
<evidence type="ECO:0000259" key="9">
    <source>
        <dbReference type="Pfam" id="PF02687"/>
    </source>
</evidence>
<dbReference type="GO" id="GO:0005886">
    <property type="term" value="C:plasma membrane"/>
    <property type="evidence" value="ECO:0007669"/>
    <property type="project" value="UniProtKB-SubCell"/>
</dbReference>
<evidence type="ECO:0000256" key="5">
    <source>
        <dbReference type="ARBA" id="ARBA00023136"/>
    </source>
</evidence>
<evidence type="ECO:0000256" key="2">
    <source>
        <dbReference type="ARBA" id="ARBA00022475"/>
    </source>
</evidence>
<reference evidence="10" key="1">
    <citation type="submission" date="2013-08" db="EMBL/GenBank/DDBJ databases">
        <authorList>
            <person name="Mendez C."/>
            <person name="Richter M."/>
            <person name="Ferrer M."/>
            <person name="Sanchez J."/>
        </authorList>
    </citation>
    <scope>NUCLEOTIDE SEQUENCE</scope>
</reference>
<feature type="compositionally biased region" description="Low complexity" evidence="7">
    <location>
        <begin position="211"/>
        <end position="224"/>
    </location>
</feature>
<evidence type="ECO:0000256" key="6">
    <source>
        <dbReference type="ARBA" id="ARBA00038076"/>
    </source>
</evidence>
<dbReference type="Pfam" id="PF02687">
    <property type="entry name" value="FtsX"/>
    <property type="match status" value="1"/>
</dbReference>
<dbReference type="InterPro" id="IPR003838">
    <property type="entry name" value="ABC3_permease_C"/>
</dbReference>
<feature type="domain" description="ABC3 transporter permease C-terminal" evidence="9">
    <location>
        <begin position="115"/>
        <end position="186"/>
    </location>
</feature>
<evidence type="ECO:0000256" key="8">
    <source>
        <dbReference type="SAM" id="Phobius"/>
    </source>
</evidence>
<comment type="caution">
    <text evidence="10">The sequence shown here is derived from an EMBL/GenBank/DDBJ whole genome shotgun (WGS) entry which is preliminary data.</text>
</comment>
<keyword evidence="2" id="KW-1003">Cell membrane</keyword>
<name>T0ZVX8_9ZZZZ</name>
<dbReference type="PANTHER" id="PTHR30572:SF4">
    <property type="entry name" value="ABC TRANSPORTER PERMEASE YTRF"/>
    <property type="match status" value="1"/>
</dbReference>
<keyword evidence="3 8" id="KW-0812">Transmembrane</keyword>
<keyword evidence="4 8" id="KW-1133">Transmembrane helix</keyword>
<keyword evidence="5 8" id="KW-0472">Membrane</keyword>
<sequence>GNVSATVQAIVQSDNRGGFQDTTGTGDVFAPLPVAQNLTGLEGAYDYLAVTNVGGLSASGVALTSPVWPALNRSLSQVLASLPPLPNPPSVHSVLAADLATAESASSTLTTLFLVLGLFSIVAGGILIVGIFAMLAEERRGEIGVARAVGMRRAQLVKSYYFEGLAYSTGSALLGTFLGVGVATSWSTPSARSSRAGSEIRPPCWIPSPSPRETSSPPTRWVSC</sequence>
<evidence type="ECO:0000256" key="7">
    <source>
        <dbReference type="SAM" id="MobiDB-lite"/>
    </source>
</evidence>
<organism evidence="10">
    <name type="scientific">mine drainage metagenome</name>
    <dbReference type="NCBI Taxonomy" id="410659"/>
    <lineage>
        <taxon>unclassified sequences</taxon>
        <taxon>metagenomes</taxon>
        <taxon>ecological metagenomes</taxon>
    </lineage>
</organism>
<comment type="similarity">
    <text evidence="6">Belongs to the ABC-4 integral membrane protein family.</text>
</comment>